<dbReference type="AlphaFoldDB" id="A0AAU9DGN9"/>
<name>A0AAU9DGN9_9BACT</name>
<evidence type="ECO:0000313" key="2">
    <source>
        <dbReference type="Proteomes" id="UP001348817"/>
    </source>
</evidence>
<dbReference type="Proteomes" id="UP001348817">
    <property type="component" value="Chromosome"/>
</dbReference>
<protein>
    <submittedName>
        <fullName evidence="1">Uncharacterized protein</fullName>
    </submittedName>
</protein>
<dbReference type="KEGG" id="fax:FUAX_26420"/>
<organism evidence="1 2">
    <name type="scientific">Fulvitalea axinellae</name>
    <dbReference type="NCBI Taxonomy" id="1182444"/>
    <lineage>
        <taxon>Bacteria</taxon>
        <taxon>Pseudomonadati</taxon>
        <taxon>Bacteroidota</taxon>
        <taxon>Cytophagia</taxon>
        <taxon>Cytophagales</taxon>
        <taxon>Persicobacteraceae</taxon>
        <taxon>Fulvitalea</taxon>
    </lineage>
</organism>
<evidence type="ECO:0000313" key="1">
    <source>
        <dbReference type="EMBL" id="BDD10210.1"/>
    </source>
</evidence>
<proteinExistence type="predicted"/>
<dbReference type="EMBL" id="AP025314">
    <property type="protein sequence ID" value="BDD10210.1"/>
    <property type="molecule type" value="Genomic_DNA"/>
</dbReference>
<accession>A0AAU9DGN9</accession>
<keyword evidence="2" id="KW-1185">Reference proteome</keyword>
<reference evidence="1 2" key="1">
    <citation type="submission" date="2021-12" db="EMBL/GenBank/DDBJ databases">
        <title>Genome sequencing of bacteria with rrn-lacking chromosome and rrn-plasmid.</title>
        <authorList>
            <person name="Anda M."/>
            <person name="Iwasaki W."/>
        </authorList>
    </citation>
    <scope>NUCLEOTIDE SEQUENCE [LARGE SCALE GENOMIC DNA]</scope>
    <source>
        <strain evidence="1 2">DSM 100852</strain>
    </source>
</reference>
<gene>
    <name evidence="1" type="ORF">FUAX_26420</name>
</gene>
<sequence>MGDPKRLFSLKIEKAKNQILRLLYALWLAKRDQLILLSSF</sequence>